<accession>A0A9Q3YXF4</accession>
<dbReference type="Proteomes" id="UP001108025">
    <property type="component" value="Unassembled WGS sequence"/>
</dbReference>
<sequence>MTYFPDIDIFENELIQKYEGVLEQLLRDHTTEQNIYWATDNYEHLGAEYSYHAQITKDLISGVNGSVIMPRVKKDKELQQVRSRSMAEVFTPSWICNAQNNLIDAAWFGKKNVFNKEIVKKDGSRTWQVNKNKITFPENKNWRKYILDTRLEIACGEAPYITSRYDTTNGQYIPVEKRIGILDRKLRVVSENVEESGKWLEAAQDAYKKTYAYEWQGDSLLLAREAMLMTFIENYALKFGKEPLTKSIKSIAYIISWNTWQMDGIKGVIPNSCMAVQEGTGNLFKNDDIPLQHCTGCKTGNINLHNGIYSLIMDWYVKDKSTGKKGRKIKFASLIQKN</sequence>
<keyword evidence="1" id="KW-0540">Nuclease</keyword>
<name>A0A9Q3YXF4_9FLAO</name>
<keyword evidence="1" id="KW-0255">Endonuclease</keyword>
<dbReference type="EMBL" id="JAJNAY010000003">
    <property type="protein sequence ID" value="MCD1119128.1"/>
    <property type="molecule type" value="Genomic_DNA"/>
</dbReference>
<evidence type="ECO:0000313" key="2">
    <source>
        <dbReference type="Proteomes" id="UP001108025"/>
    </source>
</evidence>
<protein>
    <submittedName>
        <fullName evidence="1">Restriction endonuclease subunit M</fullName>
    </submittedName>
</protein>
<reference evidence="1" key="1">
    <citation type="submission" date="2021-11" db="EMBL/GenBank/DDBJ databases">
        <title>Description of novel Chryseobacterium species.</title>
        <authorList>
            <person name="Saticioglu I.B."/>
            <person name="Ay H."/>
            <person name="Altun S."/>
            <person name="Duman M."/>
        </authorList>
    </citation>
    <scope>NUCLEOTIDE SEQUENCE</scope>
    <source>
        <strain evidence="1">C-17</strain>
    </source>
</reference>
<keyword evidence="2" id="KW-1185">Reference proteome</keyword>
<dbReference type="AlphaFoldDB" id="A0A9Q3YXF4"/>
<dbReference type="GO" id="GO:0004519">
    <property type="term" value="F:endonuclease activity"/>
    <property type="evidence" value="ECO:0007669"/>
    <property type="project" value="UniProtKB-KW"/>
</dbReference>
<dbReference type="RefSeq" id="WP_230672599.1">
    <property type="nucleotide sequence ID" value="NZ_JAJNAY010000003.1"/>
</dbReference>
<comment type="caution">
    <text evidence="1">The sequence shown here is derived from an EMBL/GenBank/DDBJ whole genome shotgun (WGS) entry which is preliminary data.</text>
</comment>
<organism evidence="1 2">
    <name type="scientific">Chryseobacterium turcicum</name>
    <dbReference type="NCBI Taxonomy" id="2898076"/>
    <lineage>
        <taxon>Bacteria</taxon>
        <taxon>Pseudomonadati</taxon>
        <taxon>Bacteroidota</taxon>
        <taxon>Flavobacteriia</taxon>
        <taxon>Flavobacteriales</taxon>
        <taxon>Weeksellaceae</taxon>
        <taxon>Chryseobacterium group</taxon>
        <taxon>Chryseobacterium</taxon>
    </lineage>
</organism>
<keyword evidence="1" id="KW-0378">Hydrolase</keyword>
<evidence type="ECO:0000313" key="1">
    <source>
        <dbReference type="EMBL" id="MCD1119128.1"/>
    </source>
</evidence>
<gene>
    <name evidence="1" type="ORF">LO744_19990</name>
</gene>
<proteinExistence type="predicted"/>